<evidence type="ECO:0000259" key="10">
    <source>
        <dbReference type="Pfam" id="PF08439"/>
    </source>
</evidence>
<evidence type="ECO:0000259" key="9">
    <source>
        <dbReference type="Pfam" id="PF01432"/>
    </source>
</evidence>
<evidence type="ECO:0000256" key="4">
    <source>
        <dbReference type="ARBA" id="ARBA00022833"/>
    </source>
</evidence>
<dbReference type="Pfam" id="PF08439">
    <property type="entry name" value="Peptidase_M3_N"/>
    <property type="match status" value="1"/>
</dbReference>
<dbReference type="Gene3D" id="1.10.1370.20">
    <property type="entry name" value="Oligoendopeptidase f, C-terminal domain"/>
    <property type="match status" value="1"/>
</dbReference>
<evidence type="ECO:0000256" key="2">
    <source>
        <dbReference type="ARBA" id="ARBA00022723"/>
    </source>
</evidence>
<protein>
    <recommendedName>
        <fullName evidence="6">Oligopeptidase F</fullName>
        <ecNumber evidence="6">3.4.24.-</ecNumber>
    </recommendedName>
</protein>
<evidence type="ECO:0000256" key="6">
    <source>
        <dbReference type="RuleBase" id="RU368091"/>
    </source>
</evidence>
<comment type="cofactor">
    <cofactor evidence="6">
        <name>Zn(2+)</name>
        <dbReference type="ChEBI" id="CHEBI:29105"/>
    </cofactor>
    <text evidence="6">Binds 1 zinc ion.</text>
</comment>
<evidence type="ECO:0000313" key="12">
    <source>
        <dbReference type="Proteomes" id="UP001465153"/>
    </source>
</evidence>
<keyword evidence="5 6" id="KW-0482">Metalloprotease</keyword>
<evidence type="ECO:0000256" key="3">
    <source>
        <dbReference type="ARBA" id="ARBA00022801"/>
    </source>
</evidence>
<comment type="similarity">
    <text evidence="6">Belongs to the peptidase M3B family.</text>
</comment>
<feature type="domain" description="Peptidase M3A/M3B catalytic" evidence="9">
    <location>
        <begin position="236"/>
        <end position="616"/>
    </location>
</feature>
<dbReference type="NCBIfam" id="TIGR00181">
    <property type="entry name" value="pepF"/>
    <property type="match status" value="1"/>
</dbReference>
<dbReference type="InterPro" id="IPR013647">
    <property type="entry name" value="OligopepF_N_dom"/>
</dbReference>
<dbReference type="RefSeq" id="WP_353303696.1">
    <property type="nucleotide sequence ID" value="NZ_BAABWN010000009.1"/>
</dbReference>
<feature type="domain" description="Oligopeptidase F N-terminal" evidence="10">
    <location>
        <begin position="146"/>
        <end position="214"/>
    </location>
</feature>
<name>A0ABQ0ABP0_9GAMM</name>
<evidence type="ECO:0000256" key="8">
    <source>
        <dbReference type="SAM" id="SignalP"/>
    </source>
</evidence>
<keyword evidence="2 6" id="KW-0479">Metal-binding</keyword>
<organism evidence="11 12">
    <name type="scientific">Sessilibacter corallicola</name>
    <dbReference type="NCBI Taxonomy" id="2904075"/>
    <lineage>
        <taxon>Bacteria</taxon>
        <taxon>Pseudomonadati</taxon>
        <taxon>Pseudomonadota</taxon>
        <taxon>Gammaproteobacteria</taxon>
        <taxon>Cellvibrionales</taxon>
        <taxon>Cellvibrionaceae</taxon>
        <taxon>Sessilibacter</taxon>
    </lineage>
</organism>
<dbReference type="InterPro" id="IPR045090">
    <property type="entry name" value="Pept_M3A_M3B"/>
</dbReference>
<feature type="chain" id="PRO_5045786671" description="Oligopeptidase F" evidence="8">
    <location>
        <begin position="36"/>
        <end position="632"/>
    </location>
</feature>
<keyword evidence="3 6" id="KW-0378">Hydrolase</keyword>
<dbReference type="Pfam" id="PF01432">
    <property type="entry name" value="Peptidase_M3"/>
    <property type="match status" value="1"/>
</dbReference>
<dbReference type="EC" id="3.4.24.-" evidence="6"/>
<keyword evidence="8" id="KW-0732">Signal</keyword>
<dbReference type="EMBL" id="BAABWN010000009">
    <property type="protein sequence ID" value="GAA6169044.1"/>
    <property type="molecule type" value="Genomic_DNA"/>
</dbReference>
<dbReference type="Proteomes" id="UP001465153">
    <property type="component" value="Unassembled WGS sequence"/>
</dbReference>
<dbReference type="Gene3D" id="1.10.287.830">
    <property type="entry name" value="putative peptidase helix hairpin domain like"/>
    <property type="match status" value="1"/>
</dbReference>
<proteinExistence type="inferred from homology"/>
<feature type="coiled-coil region" evidence="7">
    <location>
        <begin position="57"/>
        <end position="84"/>
    </location>
</feature>
<sequence>MALTDSSKNKNYRKKLLPLVLAAVTSFGMSASVFAEEATPAEPKQITWDLTEIYASDQQWEKAYEAVQKEIADLENLRGTLKKSAKSMATAMEKIASVQKEAVRVYVYTSLKHDTDQRDEANQAMFAKANTIFTKFGEATSWISPEILAIGGKKVERFIKKEPRLKPYDYYLRSTVKSADHLLDEDGETLLASASAVLGSPNEIYELLVNADVKWPEVELSSGDKVTLNQAGYARYRSAPNREDRKLVFDTFWQTWYDYRDSIGKILSTEVQSNIFTTKARKYDSVLQRELEQENLPEEVYRTLVSEVNNALPVLHRYFKLRGEILGIEQMRYYDIYPPLVTLNDKFGVEESKAITLEVLKPLGEEYYEHLKTAVNSDWSHVYPQPGKRSGAYMNGSVYDVHPYVLLNHNDDYNSLSTYAHEFGHAVHSQLANENQPYLKASYSTFTAEIASIINEILLEEYLIERAETKEEKLFYLGQALESVRGTFFRQTMFAEFELKIHETAEAGEPLTGANLNEIYGDLLKKYHGHDEGVLLIDDVYASEWAYIPHFYYNFYVFQYATSMSGAAWFAEKLLAGDEQTRDAFIDVLKAGGSDDAYKILKKAGLDMATPDPYRATARRMEDIMNRIEALL</sequence>
<reference evidence="11 12" key="1">
    <citation type="submission" date="2024-04" db="EMBL/GenBank/DDBJ databases">
        <title>Draft genome sequence of Sessilibacter corallicola NBRC 116591.</title>
        <authorList>
            <person name="Miyakawa T."/>
            <person name="Kusuya Y."/>
            <person name="Miura T."/>
        </authorList>
    </citation>
    <scope>NUCLEOTIDE SEQUENCE [LARGE SCALE GENOMIC DNA]</scope>
    <source>
        <strain evidence="11 12">KU-00831-HH</strain>
    </source>
</reference>
<dbReference type="InterPro" id="IPR004438">
    <property type="entry name" value="Peptidase_M3B"/>
</dbReference>
<gene>
    <name evidence="11" type="primary">pepF</name>
    <name evidence="11" type="ORF">NBRC116591_28550</name>
</gene>
<comment type="function">
    <text evidence="6">Has oligopeptidase activity and degrades a variety of small bioactive peptides.</text>
</comment>
<evidence type="ECO:0000256" key="5">
    <source>
        <dbReference type="ARBA" id="ARBA00023049"/>
    </source>
</evidence>
<evidence type="ECO:0000313" key="11">
    <source>
        <dbReference type="EMBL" id="GAA6169044.1"/>
    </source>
</evidence>
<evidence type="ECO:0000256" key="7">
    <source>
        <dbReference type="SAM" id="Coils"/>
    </source>
</evidence>
<dbReference type="PANTHER" id="PTHR11804:SF84">
    <property type="entry name" value="SACCHAROLYSIN"/>
    <property type="match status" value="1"/>
</dbReference>
<dbReference type="SUPFAM" id="SSF55486">
    <property type="entry name" value="Metalloproteases ('zincins'), catalytic domain"/>
    <property type="match status" value="1"/>
</dbReference>
<dbReference type="InterPro" id="IPR042088">
    <property type="entry name" value="OligoPept_F_C"/>
</dbReference>
<keyword evidence="4 6" id="KW-0862">Zinc</keyword>
<feature type="signal peptide" evidence="8">
    <location>
        <begin position="1"/>
        <end position="35"/>
    </location>
</feature>
<comment type="caution">
    <text evidence="11">The sequence shown here is derived from an EMBL/GenBank/DDBJ whole genome shotgun (WGS) entry which is preliminary data.</text>
</comment>
<dbReference type="CDD" id="cd09608">
    <property type="entry name" value="M3B_PepF"/>
    <property type="match status" value="1"/>
</dbReference>
<keyword evidence="7" id="KW-0175">Coiled coil</keyword>
<accession>A0ABQ0ABP0</accession>
<keyword evidence="1 6" id="KW-0645">Protease</keyword>
<dbReference type="PANTHER" id="PTHR11804">
    <property type="entry name" value="PROTEASE M3 THIMET OLIGOPEPTIDASE-RELATED"/>
    <property type="match status" value="1"/>
</dbReference>
<dbReference type="Gene3D" id="1.20.140.70">
    <property type="entry name" value="Oligopeptidase f, N-terminal domain"/>
    <property type="match status" value="1"/>
</dbReference>
<keyword evidence="12" id="KW-1185">Reference proteome</keyword>
<dbReference type="InterPro" id="IPR001567">
    <property type="entry name" value="Pept_M3A_M3B_dom"/>
</dbReference>
<evidence type="ECO:0000256" key="1">
    <source>
        <dbReference type="ARBA" id="ARBA00022670"/>
    </source>
</evidence>